<feature type="signal peptide" evidence="1">
    <location>
        <begin position="1"/>
        <end position="17"/>
    </location>
</feature>
<reference evidence="2 3" key="1">
    <citation type="submission" date="2024-04" db="EMBL/GenBank/DDBJ databases">
        <title>Luteolibacter sp. isolated from soil.</title>
        <authorList>
            <person name="An J."/>
        </authorList>
    </citation>
    <scope>NUCLEOTIDE SEQUENCE [LARGE SCALE GENOMIC DNA]</scope>
    <source>
        <strain evidence="2 3">Y139</strain>
    </source>
</reference>
<evidence type="ECO:0000313" key="2">
    <source>
        <dbReference type="EMBL" id="MEK7951507.1"/>
    </source>
</evidence>
<dbReference type="Gene3D" id="2.60.120.260">
    <property type="entry name" value="Galactose-binding domain-like"/>
    <property type="match status" value="1"/>
</dbReference>
<sequence length="942" mass="98740">MKLPLSLLAGLSLAAHAAITVNGVADNSYYNDTATFTVVADPGFNFTAALDGTSVIVGSPVTTQAVGYHELEITRTPSAGGTTELLSLQFIIRASTRGSTESGLPAWTPHRIVEDASSAFAGATLDLITPSAWPKDLALPVVAKLSNPAGEVVRLNGRVSLGGSSGRQFWLRRGWGSRVLPPLTSAAIVELDGSAGGLSAEAPVTIEDTTSWTPVTGTLSGNQSWPANSRMHVTGTLTIAAGATLTIGAGSVIKLDPGVEIIANGTLDAQGTITAPVTFTPRSTTEPWGGIELNVATSRVQAAGTIFTGAGADPTWFSTHSGYASHRSEQALFLVAAAGAELHTNNVWMIDLHGQAMNSRAGAVIDLQRTLIQRCITGGELNGSTITIDRSAVIEIPADTPDFVDGDNDGLYFTSGTQTVSRSVIGWTKDDGIDSGGDGGAGTVTTLLDNWYESTFHEGHSLSGRRTVSYSGCVFTDCGQGVECGYGASAGGPLTLVENCAFVGNLNGARFGDNYDWTYNGSLEVRNSILTGNHYHDVWGYDWTSWTYNGPAKLNVHDNLIGMPDPLHHPANATWDPASHASSLGSFMPVPGSDVGIAITTPALPPDTGAYSGSFQVRLSTFSSRPVTATWTISGAMDDSSPLTPVLTGNVNFLPGETVKTIAAPMASPASYRKLVIALGSPQAAEVTGPDAWFLHTTPSPDPVIIAKGSSGWRVRSTPSEPPATWKNIGFDDSSPAATEWSPATLPAGFGSISGVTFATIVPSGPGSDRTRTFYFRKGFTVTDPAKVSSITLGIRRDDGVLAWLNGASQPVANSTDGAPLPVPSTYATLAPNATNTASYHSFQIPGTMLVPGTNTLALELHQSSTTSSDVMVDVELLVTYLKPLALQQGRVGNRHVLLWEATDATLEMSEDLETWQSLPDASGILEFSPVDPSRGFFRLRR</sequence>
<dbReference type="SUPFAM" id="SSF51126">
    <property type="entry name" value="Pectin lyase-like"/>
    <property type="match status" value="1"/>
</dbReference>
<dbReference type="RefSeq" id="WP_341405110.1">
    <property type="nucleotide sequence ID" value="NZ_JBBUKT010000004.1"/>
</dbReference>
<evidence type="ECO:0000313" key="3">
    <source>
        <dbReference type="Proteomes" id="UP001371305"/>
    </source>
</evidence>
<keyword evidence="1" id="KW-0732">Signal</keyword>
<gene>
    <name evidence="2" type="ORF">WKV53_13405</name>
</gene>
<dbReference type="InterPro" id="IPR011050">
    <property type="entry name" value="Pectin_lyase_fold/virulence"/>
</dbReference>
<name>A0ABU9AUS6_9BACT</name>
<proteinExistence type="predicted"/>
<protein>
    <recommendedName>
        <fullName evidence="4">Right handed beta helix domain-containing protein</fullName>
    </recommendedName>
</protein>
<feature type="chain" id="PRO_5045058770" description="Right handed beta helix domain-containing protein" evidence="1">
    <location>
        <begin position="18"/>
        <end position="942"/>
    </location>
</feature>
<keyword evidence="3" id="KW-1185">Reference proteome</keyword>
<comment type="caution">
    <text evidence="2">The sequence shown here is derived from an EMBL/GenBank/DDBJ whole genome shotgun (WGS) entry which is preliminary data.</text>
</comment>
<accession>A0ABU9AUS6</accession>
<evidence type="ECO:0000256" key="1">
    <source>
        <dbReference type="SAM" id="SignalP"/>
    </source>
</evidence>
<evidence type="ECO:0008006" key="4">
    <source>
        <dbReference type="Google" id="ProtNLM"/>
    </source>
</evidence>
<dbReference type="EMBL" id="JBBUKT010000004">
    <property type="protein sequence ID" value="MEK7951507.1"/>
    <property type="molecule type" value="Genomic_DNA"/>
</dbReference>
<organism evidence="2 3">
    <name type="scientific">Luteolibacter soli</name>
    <dbReference type="NCBI Taxonomy" id="3135280"/>
    <lineage>
        <taxon>Bacteria</taxon>
        <taxon>Pseudomonadati</taxon>
        <taxon>Verrucomicrobiota</taxon>
        <taxon>Verrucomicrobiia</taxon>
        <taxon>Verrucomicrobiales</taxon>
        <taxon>Verrucomicrobiaceae</taxon>
        <taxon>Luteolibacter</taxon>
    </lineage>
</organism>
<dbReference type="Proteomes" id="UP001371305">
    <property type="component" value="Unassembled WGS sequence"/>
</dbReference>